<dbReference type="PANTHER" id="PTHR46704">
    <property type="entry name" value="CXC DOMAIN-CONTAINING PROTEIN-RELATED"/>
    <property type="match status" value="1"/>
</dbReference>
<dbReference type="OrthoDB" id="6430887at2759"/>
<evidence type="ECO:0000313" key="2">
    <source>
        <dbReference type="Proteomes" id="UP000770661"/>
    </source>
</evidence>
<organism evidence="1 2">
    <name type="scientific">Chionoecetes opilio</name>
    <name type="common">Atlantic snow crab</name>
    <name type="synonym">Cancer opilio</name>
    <dbReference type="NCBI Taxonomy" id="41210"/>
    <lineage>
        <taxon>Eukaryota</taxon>
        <taxon>Metazoa</taxon>
        <taxon>Ecdysozoa</taxon>
        <taxon>Arthropoda</taxon>
        <taxon>Crustacea</taxon>
        <taxon>Multicrustacea</taxon>
        <taxon>Malacostraca</taxon>
        <taxon>Eumalacostraca</taxon>
        <taxon>Eucarida</taxon>
        <taxon>Decapoda</taxon>
        <taxon>Pleocyemata</taxon>
        <taxon>Brachyura</taxon>
        <taxon>Eubrachyura</taxon>
        <taxon>Majoidea</taxon>
        <taxon>Majidae</taxon>
        <taxon>Chionoecetes</taxon>
    </lineage>
</organism>
<dbReference type="AlphaFoldDB" id="A0A8J5D5T7"/>
<sequence length="804" mass="89808">MVFFILRCLHKSGGALQYTPLKCCKIIVASCLLLHNRCVRRGVPEPQQLSDHNPFGRIAVDQTIEETINKDTQTAGGTKGFSLKAGAVSKHYINAEYRSLCLKQLRSMTQVGSSEQSHVDLTPSRRHKDEKAVQSLVELMENNWTNPFGSEPSELVSLSTGASAPPEIVNDLLTAQEKGEKVYTTFQESRIEQTKCGVFDKIPRLQLKTFASIKQRVTKKVSNKELILKTDNKLFGHMLLVASSRKIEMKEVLQYPLGHLPWSLANCDGTLKKTNKAALARKLEANVSSAEEIVQPSTCIIDGMSLIQKTNGDHMTFDELADQIHAHVMRAAGPSQRVDVVFDVYKQLSIKDPERATRGSDTGIRFSNIVSGHKIQQWRRLLCCGTSKTKLVKFIVDQWQDPRKRQALGQKVMYVTSGETCTKITCDEAVEVVELKTSQEEADTRILLHAKHASSDVSSIVIIAEDTDIFILCLAFHEAISCNIFIKCGTKNRTRFINVTKVATALGKEVCDSLPGMHAFTGCDTVSAFSGRGKVGALKLLKGNALFRQAFTQLGQNWSISSELNACIEEFVCRLYAPGSDIADVNEMRSMLFRTKDGNVESGQLPPCNDCLKMHTIRANYQSAIWNRSLELNPNIPSPLDCTGWVLNDQMQLQINWMTGSPAPDVVLEFMSCKCKRVCSLPVCQCMVNGLNCTDACTLQSCDNMKYDEDVITDEGEIDEVSDEERAKYRDQWVTLFIKYNTGIQSSAAVERLFSTAGDVLRPKRACLSEDNFEYLVFLKGNLHLLKQKFKVPRGVDEEDEEMF</sequence>
<name>A0A8J5D5T7_CHIOP</name>
<reference evidence="1" key="1">
    <citation type="submission" date="2020-07" db="EMBL/GenBank/DDBJ databases">
        <title>The High-quality genome of the commercially important snow crab, Chionoecetes opilio.</title>
        <authorList>
            <person name="Jeong J.-H."/>
            <person name="Ryu S."/>
        </authorList>
    </citation>
    <scope>NUCLEOTIDE SEQUENCE</scope>
    <source>
        <strain evidence="1">MADBK_172401_WGS</strain>
        <tissue evidence="1">Digestive gland</tissue>
    </source>
</reference>
<proteinExistence type="predicted"/>
<accession>A0A8J5D5T7</accession>
<dbReference type="Proteomes" id="UP000770661">
    <property type="component" value="Unassembled WGS sequence"/>
</dbReference>
<keyword evidence="2" id="KW-1185">Reference proteome</keyword>
<protein>
    <recommendedName>
        <fullName evidence="3">Tesmin/TSO1-like CXC domain-containing protein</fullName>
    </recommendedName>
</protein>
<comment type="caution">
    <text evidence="1">The sequence shown here is derived from an EMBL/GenBank/DDBJ whole genome shotgun (WGS) entry which is preliminary data.</text>
</comment>
<evidence type="ECO:0000313" key="1">
    <source>
        <dbReference type="EMBL" id="KAG0730065.1"/>
    </source>
</evidence>
<dbReference type="PANTHER" id="PTHR46704:SF9">
    <property type="entry name" value="BHLH DOMAIN-CONTAINING PROTEIN"/>
    <property type="match status" value="1"/>
</dbReference>
<evidence type="ECO:0008006" key="3">
    <source>
        <dbReference type="Google" id="ProtNLM"/>
    </source>
</evidence>
<dbReference type="EMBL" id="JACEEZ010000560">
    <property type="protein sequence ID" value="KAG0730065.1"/>
    <property type="molecule type" value="Genomic_DNA"/>
</dbReference>
<gene>
    <name evidence="1" type="ORF">GWK47_003361</name>
</gene>